<comment type="subcellular location">
    <subcellularLocation>
        <location evidence="2">Cytoplasm</location>
    </subcellularLocation>
    <subcellularLocation>
        <location evidence="1">Nucleus</location>
    </subcellularLocation>
</comment>
<dbReference type="STRING" id="595528.A0A0D2VQM9"/>
<evidence type="ECO:0000256" key="1">
    <source>
        <dbReference type="ARBA" id="ARBA00004123"/>
    </source>
</evidence>
<evidence type="ECO:0000313" key="7">
    <source>
        <dbReference type="Proteomes" id="UP000008743"/>
    </source>
</evidence>
<gene>
    <name evidence="6" type="ORF">CAOG_003863</name>
</gene>
<reference evidence="7" key="1">
    <citation type="submission" date="2011-02" db="EMBL/GenBank/DDBJ databases">
        <title>The Genome Sequence of Capsaspora owczarzaki ATCC 30864.</title>
        <authorList>
            <person name="Russ C."/>
            <person name="Cuomo C."/>
            <person name="Burger G."/>
            <person name="Gray M.W."/>
            <person name="Holland P.W.H."/>
            <person name="King N."/>
            <person name="Lang F.B.F."/>
            <person name="Roger A.J."/>
            <person name="Ruiz-Trillo I."/>
            <person name="Young S.K."/>
            <person name="Zeng Q."/>
            <person name="Gargeya S."/>
            <person name="Alvarado L."/>
            <person name="Berlin A."/>
            <person name="Chapman S.B."/>
            <person name="Chen Z."/>
            <person name="Freedman E."/>
            <person name="Gellesch M."/>
            <person name="Goldberg J."/>
            <person name="Griggs A."/>
            <person name="Gujja S."/>
            <person name="Heilman E."/>
            <person name="Heiman D."/>
            <person name="Howarth C."/>
            <person name="Mehta T."/>
            <person name="Neiman D."/>
            <person name="Pearson M."/>
            <person name="Roberts A."/>
            <person name="Saif S."/>
            <person name="Shea T."/>
            <person name="Shenoy N."/>
            <person name="Sisk P."/>
            <person name="Stolte C."/>
            <person name="Sykes S."/>
            <person name="White J."/>
            <person name="Yandava C."/>
            <person name="Haas B."/>
            <person name="Nusbaum C."/>
            <person name="Birren B."/>
        </authorList>
    </citation>
    <scope>NUCLEOTIDE SEQUENCE</scope>
    <source>
        <strain evidence="7">ATCC 30864</strain>
    </source>
</reference>
<name>A0A0D2VQM9_CAPO3</name>
<dbReference type="Proteomes" id="UP000008743">
    <property type="component" value="Unassembled WGS sequence"/>
</dbReference>
<dbReference type="PANTHER" id="PTHR31661">
    <property type="entry name" value="SIMILAR TO CDNA SEQUENCE BC052040"/>
    <property type="match status" value="1"/>
</dbReference>
<evidence type="ECO:0000313" key="6">
    <source>
        <dbReference type="EMBL" id="KJE92997.1"/>
    </source>
</evidence>
<sequence length="303" mass="34450">MRESVYHEIVAMLEADFPPMEIVQRHSTITLNAIHSIRAQKSQEWLKKTAYQHSSPEAMLLYWRAFTAMAFPADQVNASNPSPAPSAPSPTELTPENSIAWQLCMRYNIPPCTLARVLLSLFLAQGDVRDGISKKNPRVKELMQRPELIPDLVLRREVQCCIQYDDMTSPLVERVKHCVGAEYEALLQEKLRNLGIPFLNEEDMRKADAHKTPDIKLQAPIVVNGSVVLWIESKAYFGDRPNHTRNQAQLFGYLSRYGPGMVIYWFGFIDELNVDHDKGIQMLDHFPTKVSMELPPGMASDSL</sequence>
<keyword evidence="7" id="KW-1185">Reference proteome</keyword>
<keyword evidence="3" id="KW-0963">Cytoplasm</keyword>
<dbReference type="PANTHER" id="PTHR31661:SF1">
    <property type="entry name" value="CDAN1-INTERACTING NUCLEASE 1"/>
    <property type="match status" value="1"/>
</dbReference>
<dbReference type="Pfam" id="PF14811">
    <property type="entry name" value="TPD"/>
    <property type="match status" value="1"/>
</dbReference>
<organism evidence="6 7">
    <name type="scientific">Capsaspora owczarzaki (strain ATCC 30864)</name>
    <dbReference type="NCBI Taxonomy" id="595528"/>
    <lineage>
        <taxon>Eukaryota</taxon>
        <taxon>Filasterea</taxon>
        <taxon>Capsaspora</taxon>
    </lineage>
</organism>
<dbReference type="GO" id="GO:0005737">
    <property type="term" value="C:cytoplasm"/>
    <property type="evidence" value="ECO:0007669"/>
    <property type="project" value="UniProtKB-SubCell"/>
</dbReference>
<keyword evidence="4" id="KW-0539">Nucleus</keyword>
<evidence type="ECO:0000256" key="4">
    <source>
        <dbReference type="ARBA" id="ARBA00023242"/>
    </source>
</evidence>
<evidence type="ECO:0000256" key="5">
    <source>
        <dbReference type="ARBA" id="ARBA00023480"/>
    </source>
</evidence>
<dbReference type="eggNOG" id="ENOG502R9SY">
    <property type="taxonomic scope" value="Eukaryota"/>
</dbReference>
<evidence type="ECO:0000256" key="2">
    <source>
        <dbReference type="ARBA" id="ARBA00004496"/>
    </source>
</evidence>
<dbReference type="OrthoDB" id="1272at2759"/>
<dbReference type="GO" id="GO:0005634">
    <property type="term" value="C:nucleus"/>
    <property type="evidence" value="ECO:0007669"/>
    <property type="project" value="UniProtKB-SubCell"/>
</dbReference>
<evidence type="ECO:0000256" key="3">
    <source>
        <dbReference type="ARBA" id="ARBA00022490"/>
    </source>
</evidence>
<accession>A0A0D2VQM9</accession>
<proteinExistence type="predicted"/>
<dbReference type="PhylomeDB" id="A0A0D2VQM9"/>
<dbReference type="InParanoid" id="A0A0D2VQM9"/>
<protein>
    <recommendedName>
        <fullName evidence="5">CDAN1-interacting nuclease 1</fullName>
    </recommendedName>
</protein>
<dbReference type="InterPro" id="IPR029404">
    <property type="entry name" value="CDIN1"/>
</dbReference>
<dbReference type="EMBL" id="KE346364">
    <property type="protein sequence ID" value="KJE92997.1"/>
    <property type="molecule type" value="Genomic_DNA"/>
</dbReference>
<dbReference type="AlphaFoldDB" id="A0A0D2VQM9"/>